<evidence type="ECO:0008006" key="3">
    <source>
        <dbReference type="Google" id="ProtNLM"/>
    </source>
</evidence>
<protein>
    <recommendedName>
        <fullName evidence="3">Altered inheritance of mitochondria protein 24, mitochondrial</fullName>
    </recommendedName>
</protein>
<evidence type="ECO:0000313" key="1">
    <source>
        <dbReference type="EMBL" id="OEJ83168.1"/>
    </source>
</evidence>
<dbReference type="EMBL" id="LPNL01000007">
    <property type="protein sequence ID" value="OEJ83168.1"/>
    <property type="molecule type" value="Genomic_DNA"/>
</dbReference>
<dbReference type="OrthoDB" id="3972978at2759"/>
<proteinExistence type="predicted"/>
<evidence type="ECO:0000313" key="2">
    <source>
        <dbReference type="Proteomes" id="UP000095605"/>
    </source>
</evidence>
<accession>A0A1E5R8F1</accession>
<sequence>MYVSSILIKRWQSSANLSPKFNHFSSKGPFSSIPTVELKNSSLVLKLPPMCTYYIRALNFTGIIQENKHQKVKKDSFFKRLFFKRVNEDTQTDLNIQLIKDNCVFQKINTINKPSNVLININTNSVFNLEVDYQKSYTILNPDENILSYSENITRSNSTNNVETVGGMGILTLISDRNIQLMKVEESESVLLDINNLIGFENNNNLKFKPTQNRNFIKCSGSGTLIIKK</sequence>
<name>A0A1E5R8F1_9ASCO</name>
<keyword evidence="2" id="KW-1185">Reference proteome</keyword>
<dbReference type="Proteomes" id="UP000095605">
    <property type="component" value="Unassembled WGS sequence"/>
</dbReference>
<reference evidence="2" key="1">
    <citation type="journal article" date="2016" name="Genome Announc.">
        <title>Genome sequences of three species of Hanseniaspora isolated from spontaneous wine fermentations.</title>
        <authorList>
            <person name="Sternes P.R."/>
            <person name="Lee D."/>
            <person name="Kutyna D.R."/>
            <person name="Borneman A.R."/>
        </authorList>
    </citation>
    <scope>NUCLEOTIDE SEQUENCE [LARGE SCALE GENOMIC DNA]</scope>
    <source>
        <strain evidence="2">AWRI3578</strain>
    </source>
</reference>
<gene>
    <name evidence="1" type="ORF">AWRI3578_g2849</name>
</gene>
<dbReference type="AlphaFoldDB" id="A0A1E5R8F1"/>
<organism evidence="1 2">
    <name type="scientific">Hanseniaspora opuntiae</name>
    <dbReference type="NCBI Taxonomy" id="211096"/>
    <lineage>
        <taxon>Eukaryota</taxon>
        <taxon>Fungi</taxon>
        <taxon>Dikarya</taxon>
        <taxon>Ascomycota</taxon>
        <taxon>Saccharomycotina</taxon>
        <taxon>Saccharomycetes</taxon>
        <taxon>Saccharomycodales</taxon>
        <taxon>Saccharomycodaceae</taxon>
        <taxon>Hanseniaspora</taxon>
    </lineage>
</organism>
<comment type="caution">
    <text evidence="1">The sequence shown here is derived from an EMBL/GenBank/DDBJ whole genome shotgun (WGS) entry which is preliminary data.</text>
</comment>